<evidence type="ECO:0000259" key="2">
    <source>
        <dbReference type="Pfam" id="PF14529"/>
    </source>
</evidence>
<dbReference type="AlphaFoldDB" id="S2J7B2"/>
<feature type="compositionally biased region" description="Gly residues" evidence="1">
    <location>
        <begin position="451"/>
        <end position="467"/>
    </location>
</feature>
<gene>
    <name evidence="3" type="ORF">HMPREF1544_07181</name>
</gene>
<feature type="compositionally biased region" description="Basic residues" evidence="1">
    <location>
        <begin position="272"/>
        <end position="285"/>
    </location>
</feature>
<keyword evidence="4" id="KW-1185">Reference proteome</keyword>
<proteinExistence type="predicted"/>
<evidence type="ECO:0000313" key="4">
    <source>
        <dbReference type="Proteomes" id="UP000014254"/>
    </source>
</evidence>
<evidence type="ECO:0000313" key="3">
    <source>
        <dbReference type="EMBL" id="EPB86021.1"/>
    </source>
</evidence>
<feature type="region of interest" description="Disordered" evidence="1">
    <location>
        <begin position="451"/>
        <end position="474"/>
    </location>
</feature>
<dbReference type="STRING" id="1220926.S2J7B2"/>
<organism evidence="3 4">
    <name type="scientific">Mucor circinelloides f. circinelloides (strain 1006PhL)</name>
    <name type="common">Mucormycosis agent</name>
    <name type="synonym">Calyptromyces circinelloides</name>
    <dbReference type="NCBI Taxonomy" id="1220926"/>
    <lineage>
        <taxon>Eukaryota</taxon>
        <taxon>Fungi</taxon>
        <taxon>Fungi incertae sedis</taxon>
        <taxon>Mucoromycota</taxon>
        <taxon>Mucoromycotina</taxon>
        <taxon>Mucoromycetes</taxon>
        <taxon>Mucorales</taxon>
        <taxon>Mucorineae</taxon>
        <taxon>Mucoraceae</taxon>
        <taxon>Mucor</taxon>
    </lineage>
</organism>
<dbReference type="Pfam" id="PF14529">
    <property type="entry name" value="Exo_endo_phos_2"/>
    <property type="match status" value="1"/>
</dbReference>
<dbReference type="eggNOG" id="ENOG502RAT2">
    <property type="taxonomic scope" value="Eukaryota"/>
</dbReference>
<dbReference type="OrthoDB" id="2207231at2759"/>
<dbReference type="SUPFAM" id="SSF56219">
    <property type="entry name" value="DNase I-like"/>
    <property type="match status" value="1"/>
</dbReference>
<reference evidence="4" key="1">
    <citation type="submission" date="2013-05" db="EMBL/GenBank/DDBJ databases">
        <title>The Genome sequence of Mucor circinelloides f. circinelloides 1006PhL.</title>
        <authorList>
            <consortium name="The Broad Institute Genomics Platform"/>
            <person name="Cuomo C."/>
            <person name="Earl A."/>
            <person name="Findley K."/>
            <person name="Lee S.C."/>
            <person name="Walker B."/>
            <person name="Young S."/>
            <person name="Zeng Q."/>
            <person name="Gargeya S."/>
            <person name="Fitzgerald M."/>
            <person name="Haas B."/>
            <person name="Abouelleil A."/>
            <person name="Allen A.W."/>
            <person name="Alvarado L."/>
            <person name="Arachchi H.M."/>
            <person name="Berlin A.M."/>
            <person name="Chapman S.B."/>
            <person name="Gainer-Dewar J."/>
            <person name="Goldberg J."/>
            <person name="Griggs A."/>
            <person name="Gujja S."/>
            <person name="Hansen M."/>
            <person name="Howarth C."/>
            <person name="Imamovic A."/>
            <person name="Ireland A."/>
            <person name="Larimer J."/>
            <person name="McCowan C."/>
            <person name="Murphy C."/>
            <person name="Pearson M."/>
            <person name="Poon T.W."/>
            <person name="Priest M."/>
            <person name="Roberts A."/>
            <person name="Saif S."/>
            <person name="Shea T."/>
            <person name="Sisk P."/>
            <person name="Sykes S."/>
            <person name="Wortman J."/>
            <person name="Nusbaum C."/>
            <person name="Birren B."/>
        </authorList>
    </citation>
    <scope>NUCLEOTIDE SEQUENCE [LARGE SCALE GENOMIC DNA]</scope>
    <source>
        <strain evidence="4">1006PhL</strain>
    </source>
</reference>
<dbReference type="InParanoid" id="S2J7B2"/>
<dbReference type="EMBL" id="KE123998">
    <property type="protein sequence ID" value="EPB86021.1"/>
    <property type="molecule type" value="Genomic_DNA"/>
</dbReference>
<feature type="compositionally biased region" description="Low complexity" evidence="1">
    <location>
        <begin position="246"/>
        <end position="268"/>
    </location>
</feature>
<feature type="region of interest" description="Disordered" evidence="1">
    <location>
        <begin position="246"/>
        <end position="285"/>
    </location>
</feature>
<dbReference type="VEuPathDB" id="FungiDB:HMPREF1544_07181"/>
<name>S2J7B2_MUCC1</name>
<dbReference type="InterPro" id="IPR005135">
    <property type="entry name" value="Endo/exonuclease/phosphatase"/>
</dbReference>
<accession>S2J7B2</accession>
<protein>
    <recommendedName>
        <fullName evidence="2">Endonuclease/exonuclease/phosphatase domain-containing protein</fullName>
    </recommendedName>
</protein>
<evidence type="ECO:0000256" key="1">
    <source>
        <dbReference type="SAM" id="MobiDB-lite"/>
    </source>
</evidence>
<dbReference type="Proteomes" id="UP000014254">
    <property type="component" value="Unassembled WGS sequence"/>
</dbReference>
<dbReference type="GO" id="GO:0003824">
    <property type="term" value="F:catalytic activity"/>
    <property type="evidence" value="ECO:0007669"/>
    <property type="project" value="InterPro"/>
</dbReference>
<feature type="domain" description="Endonuclease/exonuclease/phosphatase" evidence="2">
    <location>
        <begin position="577"/>
        <end position="651"/>
    </location>
</feature>
<dbReference type="Gene3D" id="3.60.10.10">
    <property type="entry name" value="Endonuclease/exonuclease/phosphatase"/>
    <property type="match status" value="1"/>
</dbReference>
<sequence>MPQKRILTKKGIVPNPTVVSQPVNSIPEVVPASSTRVTRIPIPRGTKVSVAVVKPSTQQHKPATAANTTAITSATTNIVTETIPSDTSLITSSTGSLADWAIDFQVQLRAMNSRFVASYETRLNEVERLTAENSQLKFALHDAHLLIAQLQAEVKRLNSLPGDLVMSDVPAASSGAPAGVVSDVSLGSSGPSGSPGSSGFSGASGASGIFGVSAGASGVAFSGISSGVSASNTIFGGGNSSVSKYASLPPTSSKPASTSPAPPTSFADAAKKAPKSKPKSKSKPSAKKVEAAVRFFSDYPEEYVQGYRYLYFRSRHRKFFKERVLDVHYPTPMAVALLVHHEYAKELLDTLGKAGVTPLADFDPRDPNILEDPRLVSLTEAERVDKVIEVHQGRLLRGLKYLYQHAGRRPVSIAVATDFFHKEWISAAQLHEFKSTGTFTIGVSDGSGSGAAGFSGSGSPGSPGSGGVFETDNVDMPDADTTVASVSLPGDRMTINTVTQSLPLSSLIFITETWLLPPLRLPTSWQQFHTYGLPVPNMRRGQMGISLLVNPDFPYPVTHIPSVSPYVVLSCQVASTLIHCVYLPPTASFSNSDALSVLRDLPLHSSPSQTNTIICGDLNARHARLLGDTKTTTRGTLLYEWLLDTGLYCWNASFAFGEPTLEDPSCSYATLFSDRIAPFHDHLVSLLTSTTCPDFDSLDDTLTDTIHSLLTDSIGRRFPKPPGNTWFWTSDLQTAFDLRERLHTRWCRSPTSFEQCKRWAEYLADTKAFQKAIRRRRRQSWKQIRDKCYIKHSSKVSHSRS</sequence>
<dbReference type="OMA" id="CITHSEV"/>
<dbReference type="InterPro" id="IPR036691">
    <property type="entry name" value="Endo/exonu/phosph_ase_sf"/>
</dbReference>